<dbReference type="RefSeq" id="WP_209335080.1">
    <property type="nucleotide sequence ID" value="NZ_JAGIYY010000002.1"/>
</dbReference>
<dbReference type="Pfam" id="PF04402">
    <property type="entry name" value="SIMPL"/>
    <property type="match status" value="1"/>
</dbReference>
<dbReference type="GO" id="GO:0006974">
    <property type="term" value="P:DNA damage response"/>
    <property type="evidence" value="ECO:0007669"/>
    <property type="project" value="TreeGrafter"/>
</dbReference>
<dbReference type="AlphaFoldDB" id="A0A8J7RMG8"/>
<dbReference type="EMBL" id="JAGIYY010000002">
    <property type="protein sequence ID" value="MBP0438459.1"/>
    <property type="molecule type" value="Genomic_DNA"/>
</dbReference>
<gene>
    <name evidence="2" type="ORF">J5Y06_07345</name>
</gene>
<protein>
    <submittedName>
        <fullName evidence="2">SIMPL domain-containing protein</fullName>
    </submittedName>
</protein>
<feature type="signal peptide" evidence="1">
    <location>
        <begin position="1"/>
        <end position="23"/>
    </location>
</feature>
<evidence type="ECO:0000313" key="2">
    <source>
        <dbReference type="EMBL" id="MBP0438459.1"/>
    </source>
</evidence>
<keyword evidence="3" id="KW-1185">Reference proteome</keyword>
<dbReference type="Gene3D" id="3.30.110.170">
    <property type="entry name" value="Protein of unknown function (DUF541), domain 1"/>
    <property type="match status" value="1"/>
</dbReference>
<dbReference type="Proteomes" id="UP000666240">
    <property type="component" value="Unassembled WGS sequence"/>
</dbReference>
<sequence>MMRSLLPFTSAAALTLAVLPAAAQQGPAQAQMQPPPRIVVTGEGEAKARPDLATLTLSVMREAETAREALDANSAAMAAVIAAMKTEGVAENDLQTAGFGIQPRYTYPSHNNNGNAEPQLVGYQVTNTLGVRVRDITKVGDLLDKAVSLGVNQGGDISFGAVDPEKPLQDARKDAVSDAMARARTLAEAAGVTLGSVLEITETSLNQPPVPMMKTFEARSVAAEAVPIEAGQNTYRVQVTVTFAIEP</sequence>
<accession>A0A8J7RMG8</accession>
<dbReference type="PANTHER" id="PTHR34387:SF1">
    <property type="entry name" value="PERIPLASMIC IMMUNOGENIC PROTEIN"/>
    <property type="match status" value="1"/>
</dbReference>
<organism evidence="2 3">
    <name type="scientific">Tianweitania sediminis</name>
    <dbReference type="NCBI Taxonomy" id="1502156"/>
    <lineage>
        <taxon>Bacteria</taxon>
        <taxon>Pseudomonadati</taxon>
        <taxon>Pseudomonadota</taxon>
        <taxon>Alphaproteobacteria</taxon>
        <taxon>Hyphomicrobiales</taxon>
        <taxon>Phyllobacteriaceae</taxon>
        <taxon>Tianweitania</taxon>
    </lineage>
</organism>
<dbReference type="PANTHER" id="PTHR34387">
    <property type="entry name" value="SLR1258 PROTEIN"/>
    <property type="match status" value="1"/>
</dbReference>
<evidence type="ECO:0000256" key="1">
    <source>
        <dbReference type="SAM" id="SignalP"/>
    </source>
</evidence>
<dbReference type="InterPro" id="IPR052022">
    <property type="entry name" value="26kDa_periplasmic_antigen"/>
</dbReference>
<evidence type="ECO:0000313" key="3">
    <source>
        <dbReference type="Proteomes" id="UP000666240"/>
    </source>
</evidence>
<name>A0A8J7RMG8_9HYPH</name>
<keyword evidence="1" id="KW-0732">Signal</keyword>
<dbReference type="InterPro" id="IPR007497">
    <property type="entry name" value="SIMPL/DUF541"/>
</dbReference>
<comment type="caution">
    <text evidence="2">The sequence shown here is derived from an EMBL/GenBank/DDBJ whole genome shotgun (WGS) entry which is preliminary data.</text>
</comment>
<dbReference type="Gene3D" id="3.30.70.2970">
    <property type="entry name" value="Protein of unknown function (DUF541), domain 2"/>
    <property type="match status" value="1"/>
</dbReference>
<reference evidence="2" key="1">
    <citation type="submission" date="2021-03" db="EMBL/GenBank/DDBJ databases">
        <title>Genome sequencing and assembly of Tianweitania sediminis.</title>
        <authorList>
            <person name="Chhetri G."/>
        </authorList>
    </citation>
    <scope>NUCLEOTIDE SEQUENCE</scope>
    <source>
        <strain evidence="2">Z8</strain>
    </source>
</reference>
<proteinExistence type="predicted"/>
<feature type="chain" id="PRO_5035198233" evidence="1">
    <location>
        <begin position="24"/>
        <end position="247"/>
    </location>
</feature>